<dbReference type="RefSeq" id="XP_007413561.1">
    <property type="nucleotide sequence ID" value="XM_007413499.1"/>
</dbReference>
<dbReference type="KEGG" id="mlr:MELLADRAFT_109575"/>
<evidence type="ECO:0000256" key="1">
    <source>
        <dbReference type="SAM" id="MobiDB-lite"/>
    </source>
</evidence>
<protein>
    <submittedName>
        <fullName evidence="2">Uncharacterized protein</fullName>
    </submittedName>
</protein>
<dbReference type="Proteomes" id="UP000001072">
    <property type="component" value="Unassembled WGS sequence"/>
</dbReference>
<keyword evidence="3" id="KW-1185">Reference proteome</keyword>
<dbReference type="InParanoid" id="F4RWX7"/>
<dbReference type="VEuPathDB" id="FungiDB:MELLADRAFT_109575"/>
<feature type="compositionally biased region" description="Low complexity" evidence="1">
    <location>
        <begin position="215"/>
        <end position="227"/>
    </location>
</feature>
<feature type="compositionally biased region" description="Polar residues" evidence="1">
    <location>
        <begin position="301"/>
        <end position="319"/>
    </location>
</feature>
<dbReference type="EMBL" id="GL883126">
    <property type="protein sequence ID" value="EGG03101.1"/>
    <property type="molecule type" value="Genomic_DNA"/>
</dbReference>
<feature type="region of interest" description="Disordered" evidence="1">
    <location>
        <begin position="369"/>
        <end position="592"/>
    </location>
</feature>
<feature type="compositionally biased region" description="Polar residues" evidence="1">
    <location>
        <begin position="385"/>
        <end position="400"/>
    </location>
</feature>
<accession>F4RWX7</accession>
<feature type="compositionally biased region" description="Low complexity" evidence="1">
    <location>
        <begin position="17"/>
        <end position="31"/>
    </location>
</feature>
<dbReference type="HOGENOM" id="CLU_460845_0_0_1"/>
<sequence>MSSDSNSHTSRGESVAPHSSSLQSNSPSHQHVMSDLLPDSPQSDQLQDVNMPDIQSENSQELSIDSLSSVRFSSEESIIEHRSDSQDQSMEQPMFLAGSHALNECKCFDPVSPIEYESESDSRPQSVDLENMILFRDEASPGFLDELSQGISDSSDFEPARPLRRVELGHDPELNLADPTLLTPRRLWRYIHGEVDALGNPRSPTSIELHKIRQITPDPLSSDSSTSSEEEERSIRELLIPADRSLNRSSSIDTEGSLEYLPAIESGSDHQNQSIQSRPPTPGPGWSDGIEVGQMFDSRGSPLTSDSSDGEELSSTQDRSALHHYARLVERQPTPGPSHQQSPNSGNPHSLSPETLRLWRLGFVDARGRRSPHSMRHSSPCLGPSSRNVSVGDSDIATNSPRDEVSGLTQNLETVSALKPKGKKRKNQATDSPLPPKKKTKPVKKSTPSKKREEPQAQLTDVSCTIISPAMPPTPTQPQAQPIPSSQTRSSPALPTTPPKPQDQPSGVSRAGSQPARPETLPEPQAKGESSPPQIQAQAETQMEGQAQRPVRALRPRRLDGRAATDLRARSFEVGIDSNQNKKKRGVKKTQK</sequence>
<evidence type="ECO:0000313" key="2">
    <source>
        <dbReference type="EMBL" id="EGG03101.1"/>
    </source>
</evidence>
<proteinExistence type="predicted"/>
<feature type="region of interest" description="Disordered" evidence="1">
    <location>
        <begin position="267"/>
        <end position="354"/>
    </location>
</feature>
<feature type="compositionally biased region" description="Polar residues" evidence="1">
    <location>
        <begin position="337"/>
        <end position="353"/>
    </location>
</feature>
<feature type="region of interest" description="Disordered" evidence="1">
    <location>
        <begin position="211"/>
        <end position="239"/>
    </location>
</feature>
<dbReference type="AlphaFoldDB" id="F4RWX7"/>
<feature type="compositionally biased region" description="Low complexity" evidence="1">
    <location>
        <begin position="477"/>
        <end position="488"/>
    </location>
</feature>
<organism evidence="3">
    <name type="scientific">Melampsora larici-populina (strain 98AG31 / pathotype 3-4-7)</name>
    <name type="common">Poplar leaf rust fungus</name>
    <dbReference type="NCBI Taxonomy" id="747676"/>
    <lineage>
        <taxon>Eukaryota</taxon>
        <taxon>Fungi</taxon>
        <taxon>Dikarya</taxon>
        <taxon>Basidiomycota</taxon>
        <taxon>Pucciniomycotina</taxon>
        <taxon>Pucciniomycetes</taxon>
        <taxon>Pucciniales</taxon>
        <taxon>Melampsoraceae</taxon>
        <taxon>Melampsora</taxon>
    </lineage>
</organism>
<feature type="compositionally biased region" description="Basic residues" evidence="1">
    <location>
        <begin position="436"/>
        <end position="449"/>
    </location>
</feature>
<feature type="compositionally biased region" description="Polar residues" evidence="1">
    <location>
        <begin position="269"/>
        <end position="278"/>
    </location>
</feature>
<evidence type="ECO:0000313" key="3">
    <source>
        <dbReference type="Proteomes" id="UP000001072"/>
    </source>
</evidence>
<name>F4RWX7_MELLP</name>
<dbReference type="GeneID" id="18923799"/>
<dbReference type="eggNOG" id="ENOG502QUX8">
    <property type="taxonomic scope" value="Eukaryota"/>
</dbReference>
<feature type="compositionally biased region" description="Polar residues" evidence="1">
    <location>
        <begin position="457"/>
        <end position="466"/>
    </location>
</feature>
<reference evidence="3" key="1">
    <citation type="journal article" date="2011" name="Proc. Natl. Acad. Sci. U.S.A.">
        <title>Obligate biotrophy features unraveled by the genomic analysis of rust fungi.</title>
        <authorList>
            <person name="Duplessis S."/>
            <person name="Cuomo C.A."/>
            <person name="Lin Y.-C."/>
            <person name="Aerts A."/>
            <person name="Tisserant E."/>
            <person name="Veneault-Fourrey C."/>
            <person name="Joly D.L."/>
            <person name="Hacquard S."/>
            <person name="Amselem J."/>
            <person name="Cantarel B.L."/>
            <person name="Chiu R."/>
            <person name="Coutinho P.M."/>
            <person name="Feau N."/>
            <person name="Field M."/>
            <person name="Frey P."/>
            <person name="Gelhaye E."/>
            <person name="Goldberg J."/>
            <person name="Grabherr M.G."/>
            <person name="Kodira C.D."/>
            <person name="Kohler A."/>
            <person name="Kuees U."/>
            <person name="Lindquist E.A."/>
            <person name="Lucas S.M."/>
            <person name="Mago R."/>
            <person name="Mauceli E."/>
            <person name="Morin E."/>
            <person name="Murat C."/>
            <person name="Pangilinan J.L."/>
            <person name="Park R."/>
            <person name="Pearson M."/>
            <person name="Quesneville H."/>
            <person name="Rouhier N."/>
            <person name="Sakthikumar S."/>
            <person name="Salamov A.A."/>
            <person name="Schmutz J."/>
            <person name="Selles B."/>
            <person name="Shapiro H."/>
            <person name="Tanguay P."/>
            <person name="Tuskan G.A."/>
            <person name="Henrissat B."/>
            <person name="Van de Peer Y."/>
            <person name="Rouze P."/>
            <person name="Ellis J.G."/>
            <person name="Dodds P.N."/>
            <person name="Schein J.E."/>
            <person name="Zhong S."/>
            <person name="Hamelin R.C."/>
            <person name="Grigoriev I.V."/>
            <person name="Szabo L.J."/>
            <person name="Martin F."/>
        </authorList>
    </citation>
    <scope>NUCLEOTIDE SEQUENCE [LARGE SCALE GENOMIC DNA]</scope>
    <source>
        <strain evidence="3">98AG31 / pathotype 3-4-7</strain>
    </source>
</reference>
<feature type="compositionally biased region" description="Polar residues" evidence="1">
    <location>
        <begin position="531"/>
        <end position="545"/>
    </location>
</feature>
<feature type="compositionally biased region" description="Basic and acidic residues" evidence="1">
    <location>
        <begin position="557"/>
        <end position="571"/>
    </location>
</feature>
<dbReference type="OrthoDB" id="10591949at2759"/>
<feature type="compositionally biased region" description="Basic residues" evidence="1">
    <location>
        <begin position="581"/>
        <end position="592"/>
    </location>
</feature>
<gene>
    <name evidence="2" type="ORF">MELLADRAFT_109575</name>
</gene>
<feature type="region of interest" description="Disordered" evidence="1">
    <location>
        <begin position="1"/>
        <end position="68"/>
    </location>
</feature>
<feature type="compositionally biased region" description="Polar residues" evidence="1">
    <location>
        <begin position="40"/>
        <end position="68"/>
    </location>
</feature>